<dbReference type="FunFam" id="1.10.45.10:FF:000001">
    <property type="entry name" value="D-lactate dehydrogenase mitochondrial"/>
    <property type="match status" value="1"/>
</dbReference>
<accession>A0AAD9P1U4</accession>
<evidence type="ECO:0000313" key="8">
    <source>
        <dbReference type="Proteomes" id="UP001209878"/>
    </source>
</evidence>
<keyword evidence="3" id="KW-0285">Flavoprotein</keyword>
<dbReference type="EMBL" id="JAODUO010000199">
    <property type="protein sequence ID" value="KAK2186461.1"/>
    <property type="molecule type" value="Genomic_DNA"/>
</dbReference>
<proteinExistence type="inferred from homology"/>
<dbReference type="Pfam" id="PF02913">
    <property type="entry name" value="FAD-oxidase_C"/>
    <property type="match status" value="1"/>
</dbReference>
<dbReference type="GO" id="GO:0008720">
    <property type="term" value="F:D-lactate dehydrogenase (NAD+) activity"/>
    <property type="evidence" value="ECO:0007669"/>
    <property type="project" value="TreeGrafter"/>
</dbReference>
<evidence type="ECO:0000256" key="1">
    <source>
        <dbReference type="ARBA" id="ARBA00001974"/>
    </source>
</evidence>
<dbReference type="Gene3D" id="1.10.45.10">
    <property type="entry name" value="Vanillyl-alcohol Oxidase, Chain A, domain 4"/>
    <property type="match status" value="1"/>
</dbReference>
<keyword evidence="4" id="KW-0274">FAD</keyword>
<dbReference type="Gene3D" id="3.30.70.2740">
    <property type="match status" value="1"/>
</dbReference>
<dbReference type="InterPro" id="IPR004113">
    <property type="entry name" value="FAD-bd_oxidored_4_C"/>
</dbReference>
<evidence type="ECO:0000256" key="3">
    <source>
        <dbReference type="ARBA" id="ARBA00022630"/>
    </source>
</evidence>
<dbReference type="Proteomes" id="UP001209878">
    <property type="component" value="Unassembled WGS sequence"/>
</dbReference>
<gene>
    <name evidence="7" type="ORF">NP493_199g03023</name>
</gene>
<dbReference type="InterPro" id="IPR016164">
    <property type="entry name" value="FAD-linked_Oxase-like_C"/>
</dbReference>
<comment type="caution">
    <text evidence="7">The sequence shown here is derived from an EMBL/GenBank/DDBJ whole genome shotgun (WGS) entry which is preliminary data.</text>
</comment>
<comment type="cofactor">
    <cofactor evidence="1">
        <name>FAD</name>
        <dbReference type="ChEBI" id="CHEBI:57692"/>
    </cofactor>
</comment>
<dbReference type="PANTHER" id="PTHR11748">
    <property type="entry name" value="D-LACTATE DEHYDROGENASE"/>
    <property type="match status" value="1"/>
</dbReference>
<organism evidence="7 8">
    <name type="scientific">Ridgeia piscesae</name>
    <name type="common">Tubeworm</name>
    <dbReference type="NCBI Taxonomy" id="27915"/>
    <lineage>
        <taxon>Eukaryota</taxon>
        <taxon>Metazoa</taxon>
        <taxon>Spiralia</taxon>
        <taxon>Lophotrochozoa</taxon>
        <taxon>Annelida</taxon>
        <taxon>Polychaeta</taxon>
        <taxon>Sedentaria</taxon>
        <taxon>Canalipalpata</taxon>
        <taxon>Sabellida</taxon>
        <taxon>Siboglinidae</taxon>
        <taxon>Ridgeia</taxon>
    </lineage>
</organism>
<reference evidence="7" key="1">
    <citation type="journal article" date="2023" name="Mol. Biol. Evol.">
        <title>Third-Generation Sequencing Reveals the Adaptive Role of the Epigenome in Three Deep-Sea Polychaetes.</title>
        <authorList>
            <person name="Perez M."/>
            <person name="Aroh O."/>
            <person name="Sun Y."/>
            <person name="Lan Y."/>
            <person name="Juniper S.K."/>
            <person name="Young C.R."/>
            <person name="Angers B."/>
            <person name="Qian P.Y."/>
        </authorList>
    </citation>
    <scope>NUCLEOTIDE SEQUENCE</scope>
    <source>
        <strain evidence="7">R07B-5</strain>
    </source>
</reference>
<dbReference type="AlphaFoldDB" id="A0AAD9P1U4"/>
<evidence type="ECO:0000256" key="4">
    <source>
        <dbReference type="ARBA" id="ARBA00022827"/>
    </source>
</evidence>
<evidence type="ECO:0000313" key="7">
    <source>
        <dbReference type="EMBL" id="KAK2186461.1"/>
    </source>
</evidence>
<dbReference type="GO" id="GO:0004458">
    <property type="term" value="F:D-lactate dehydrogenase (cytochrome) activity"/>
    <property type="evidence" value="ECO:0007669"/>
    <property type="project" value="TreeGrafter"/>
</dbReference>
<dbReference type="GO" id="GO:1903457">
    <property type="term" value="P:lactate catabolic process"/>
    <property type="evidence" value="ECO:0007669"/>
    <property type="project" value="TreeGrafter"/>
</dbReference>
<dbReference type="SUPFAM" id="SSF55103">
    <property type="entry name" value="FAD-linked oxidases, C-terminal domain"/>
    <property type="match status" value="1"/>
</dbReference>
<dbReference type="GO" id="GO:0005739">
    <property type="term" value="C:mitochondrion"/>
    <property type="evidence" value="ECO:0007669"/>
    <property type="project" value="TreeGrafter"/>
</dbReference>
<dbReference type="InterPro" id="IPR016171">
    <property type="entry name" value="Vanillyl_alc_oxidase_C-sub2"/>
</dbReference>
<comment type="similarity">
    <text evidence="2">Belongs to the FAD-binding oxidoreductase/transferase type 4 family.</text>
</comment>
<evidence type="ECO:0000256" key="5">
    <source>
        <dbReference type="ARBA" id="ARBA00023002"/>
    </source>
</evidence>
<keyword evidence="8" id="KW-1185">Reference proteome</keyword>
<name>A0AAD9P1U4_RIDPI</name>
<evidence type="ECO:0000259" key="6">
    <source>
        <dbReference type="Pfam" id="PF02913"/>
    </source>
</evidence>
<feature type="domain" description="FAD-binding oxidoreductase/transferase type 4 C-terminal" evidence="6">
    <location>
        <begin position="7"/>
        <end position="94"/>
    </location>
</feature>
<dbReference type="GO" id="GO:0050660">
    <property type="term" value="F:flavin adenine dinucleotide binding"/>
    <property type="evidence" value="ECO:0007669"/>
    <property type="project" value="InterPro"/>
</dbReference>
<sequence>MFLAAGYIVGHVGDGNFHALIAINNEKELHEVKHLADDMAQYALDVGGTCTGEHGIGLGKRHLLEKELGEVGIDVMKQLKRALDPKNIMNPGKVLVGV</sequence>
<protein>
    <recommendedName>
        <fullName evidence="6">FAD-binding oxidoreductase/transferase type 4 C-terminal domain-containing protein</fullName>
    </recommendedName>
</protein>
<evidence type="ECO:0000256" key="2">
    <source>
        <dbReference type="ARBA" id="ARBA00008000"/>
    </source>
</evidence>
<dbReference type="PANTHER" id="PTHR11748:SF111">
    <property type="entry name" value="D-LACTATE DEHYDROGENASE, MITOCHONDRIAL-RELATED"/>
    <property type="match status" value="1"/>
</dbReference>
<keyword evidence="5" id="KW-0560">Oxidoreductase</keyword>